<dbReference type="InterPro" id="IPR041657">
    <property type="entry name" value="HTH_17"/>
</dbReference>
<dbReference type="Proteomes" id="UP000470875">
    <property type="component" value="Unassembled WGS sequence"/>
</dbReference>
<keyword evidence="3" id="KW-1185">Reference proteome</keyword>
<dbReference type="RefSeq" id="WP_154545467.1">
    <property type="nucleotide sequence ID" value="NZ_VULO01000009.1"/>
</dbReference>
<dbReference type="NCBIfam" id="TIGR01764">
    <property type="entry name" value="excise"/>
    <property type="match status" value="1"/>
</dbReference>
<dbReference type="GO" id="GO:0003677">
    <property type="term" value="F:DNA binding"/>
    <property type="evidence" value="ECO:0007669"/>
    <property type="project" value="InterPro"/>
</dbReference>
<evidence type="ECO:0000313" key="2">
    <source>
        <dbReference type="EMBL" id="MSS84810.1"/>
    </source>
</evidence>
<dbReference type="SUPFAM" id="SSF46955">
    <property type="entry name" value="Putative DNA-binding domain"/>
    <property type="match status" value="1"/>
</dbReference>
<sequence>MAATSDKLSENYPEKWVNIEDVAEHLSLSKDTVRNWMKEGRLPQYKVGKMYKFKLSEIDELVRAGKLAEGDARG</sequence>
<dbReference type="InterPro" id="IPR010093">
    <property type="entry name" value="SinI_DNA-bd"/>
</dbReference>
<evidence type="ECO:0000259" key="1">
    <source>
        <dbReference type="Pfam" id="PF12728"/>
    </source>
</evidence>
<dbReference type="Pfam" id="PF12728">
    <property type="entry name" value="HTH_17"/>
    <property type="match status" value="1"/>
</dbReference>
<organism evidence="2 3">
    <name type="scientific">Scrofimicrobium canadense</name>
    <dbReference type="NCBI Taxonomy" id="2652290"/>
    <lineage>
        <taxon>Bacteria</taxon>
        <taxon>Bacillati</taxon>
        <taxon>Actinomycetota</taxon>
        <taxon>Actinomycetes</taxon>
        <taxon>Actinomycetales</taxon>
        <taxon>Actinomycetaceae</taxon>
        <taxon>Scrofimicrobium</taxon>
    </lineage>
</organism>
<dbReference type="InterPro" id="IPR009061">
    <property type="entry name" value="DNA-bd_dom_put_sf"/>
</dbReference>
<reference evidence="2 3" key="1">
    <citation type="submission" date="2019-08" db="EMBL/GenBank/DDBJ databases">
        <title>In-depth cultivation of the pig gut microbiome towards novel bacterial diversity and tailored functional studies.</title>
        <authorList>
            <person name="Wylensek D."/>
            <person name="Hitch T.C.A."/>
            <person name="Clavel T."/>
        </authorList>
    </citation>
    <scope>NUCLEOTIDE SEQUENCE [LARGE SCALE GENOMIC DNA]</scope>
    <source>
        <strain evidence="2 3">WB03_NA08</strain>
    </source>
</reference>
<evidence type="ECO:0000313" key="3">
    <source>
        <dbReference type="Proteomes" id="UP000470875"/>
    </source>
</evidence>
<dbReference type="EMBL" id="VULO01000009">
    <property type="protein sequence ID" value="MSS84810.1"/>
    <property type="molecule type" value="Genomic_DNA"/>
</dbReference>
<name>A0A6N7VV01_9ACTO</name>
<protein>
    <submittedName>
        <fullName evidence="2">Helix-turn-helix domain-containing protein</fullName>
    </submittedName>
</protein>
<proteinExistence type="predicted"/>
<comment type="caution">
    <text evidence="2">The sequence shown here is derived from an EMBL/GenBank/DDBJ whole genome shotgun (WGS) entry which is preliminary data.</text>
</comment>
<gene>
    <name evidence="2" type="ORF">FYJ24_08540</name>
</gene>
<dbReference type="AlphaFoldDB" id="A0A6N7VV01"/>
<feature type="domain" description="Helix-turn-helix" evidence="1">
    <location>
        <begin position="16"/>
        <end position="64"/>
    </location>
</feature>
<accession>A0A6N7VV01</accession>